<sequence length="153" mass="16162">MSPTLRYPQNTQAGFTVIELVVVIIILGVISVVAAPRFIGSQGFDEIALRDEVMQRLRAVQLSAMNGVASDCHALVIDSGEFGVSVMDADPCPGTLEHVTDYSDTGLTISQGTFGFDRLGRPTASCDGGCNIQISGATTEIITIESEGFIHGL</sequence>
<protein>
    <submittedName>
        <fullName evidence="2">MSHA biogenesis protein MshC</fullName>
    </submittedName>
</protein>
<evidence type="ECO:0000313" key="2">
    <source>
        <dbReference type="EMBL" id="GGA82912.1"/>
    </source>
</evidence>
<dbReference type="SUPFAM" id="SSF54523">
    <property type="entry name" value="Pili subunits"/>
    <property type="match status" value="1"/>
</dbReference>
<name>A0A8J2XQ25_9GAMM</name>
<feature type="transmembrane region" description="Helical" evidence="1">
    <location>
        <begin position="12"/>
        <end position="35"/>
    </location>
</feature>
<proteinExistence type="predicted"/>
<dbReference type="Pfam" id="PF07963">
    <property type="entry name" value="N_methyl"/>
    <property type="match status" value="1"/>
</dbReference>
<keyword evidence="1" id="KW-1133">Transmembrane helix</keyword>
<dbReference type="OrthoDB" id="5873580at2"/>
<keyword evidence="1" id="KW-0472">Membrane</keyword>
<dbReference type="InterPro" id="IPR012902">
    <property type="entry name" value="N_methyl_site"/>
</dbReference>
<evidence type="ECO:0000256" key="1">
    <source>
        <dbReference type="SAM" id="Phobius"/>
    </source>
</evidence>
<dbReference type="InterPro" id="IPR045584">
    <property type="entry name" value="Pilin-like"/>
</dbReference>
<dbReference type="AlphaFoldDB" id="A0A8J2XQ25"/>
<keyword evidence="1" id="KW-0812">Transmembrane</keyword>
<dbReference type="Proteomes" id="UP000619743">
    <property type="component" value="Unassembled WGS sequence"/>
</dbReference>
<accession>A0A8J2XQ25</accession>
<dbReference type="EMBL" id="BMDX01000014">
    <property type="protein sequence ID" value="GGA82912.1"/>
    <property type="molecule type" value="Genomic_DNA"/>
</dbReference>
<comment type="caution">
    <text evidence="2">The sequence shown here is derived from an EMBL/GenBank/DDBJ whole genome shotgun (WGS) entry which is preliminary data.</text>
</comment>
<keyword evidence="3" id="KW-1185">Reference proteome</keyword>
<gene>
    <name evidence="2" type="ORF">GCM10011369_26140</name>
</gene>
<reference evidence="3" key="1">
    <citation type="journal article" date="2019" name="Int. J. Syst. Evol. Microbiol.">
        <title>The Global Catalogue of Microorganisms (GCM) 10K type strain sequencing project: providing services to taxonomists for standard genome sequencing and annotation.</title>
        <authorList>
            <consortium name="The Broad Institute Genomics Platform"/>
            <consortium name="The Broad Institute Genome Sequencing Center for Infectious Disease"/>
            <person name="Wu L."/>
            <person name="Ma J."/>
        </authorList>
    </citation>
    <scope>NUCLEOTIDE SEQUENCE [LARGE SCALE GENOMIC DNA]</scope>
    <source>
        <strain evidence="3">CGMCC 1.10130</strain>
    </source>
</reference>
<evidence type="ECO:0000313" key="3">
    <source>
        <dbReference type="Proteomes" id="UP000619743"/>
    </source>
</evidence>
<dbReference type="NCBIfam" id="TIGR02532">
    <property type="entry name" value="IV_pilin_GFxxxE"/>
    <property type="match status" value="1"/>
</dbReference>
<dbReference type="RefSeq" id="WP_087506255.1">
    <property type="nucleotide sequence ID" value="NZ_BMDX01000014.1"/>
</dbReference>
<dbReference type="Gene3D" id="3.30.700.10">
    <property type="entry name" value="Glycoprotein, Type 4 Pilin"/>
    <property type="match status" value="1"/>
</dbReference>
<organism evidence="2 3">
    <name type="scientific">Neiella marina</name>
    <dbReference type="NCBI Taxonomy" id="508461"/>
    <lineage>
        <taxon>Bacteria</taxon>
        <taxon>Pseudomonadati</taxon>
        <taxon>Pseudomonadota</taxon>
        <taxon>Gammaproteobacteria</taxon>
        <taxon>Alteromonadales</taxon>
        <taxon>Echinimonadaceae</taxon>
        <taxon>Neiella</taxon>
    </lineage>
</organism>